<comment type="cofactor">
    <cofactor evidence="5 7">
        <name>Mn(2+)</name>
        <dbReference type="ChEBI" id="CHEBI:29035"/>
    </cofactor>
    <text evidence="5 7">Binds 2 manganese ions per subunit.</text>
</comment>
<evidence type="ECO:0000256" key="3">
    <source>
        <dbReference type="ARBA" id="ARBA00022808"/>
    </source>
</evidence>
<evidence type="ECO:0000256" key="6">
    <source>
        <dbReference type="NCBIfam" id="TIGR01227"/>
    </source>
</evidence>
<dbReference type="InterPro" id="IPR023696">
    <property type="entry name" value="Ureohydrolase_dom_sf"/>
</dbReference>
<dbReference type="EMBL" id="CP038908">
    <property type="protein sequence ID" value="QGO05406.1"/>
    <property type="molecule type" value="Genomic_DNA"/>
</dbReference>
<name>A0A9Q6LK94_PISSA</name>
<reference evidence="9 10" key="1">
    <citation type="submission" date="2019-04" db="EMBL/GenBank/DDBJ databases">
        <title>Complete genome sequencing of Piscirickettsia salmonis strain Psal-009.</title>
        <authorList>
            <person name="Schober I."/>
            <person name="Bunk B."/>
            <person name="Sproer C."/>
            <person name="Carril G.P."/>
            <person name="Riedel T."/>
            <person name="Flores-Herrera P.A."/>
            <person name="Nourdin-Galindo G."/>
            <person name="Marshall S.H."/>
            <person name="Overmann J."/>
        </authorList>
    </citation>
    <scope>NUCLEOTIDE SEQUENCE [LARGE SCALE GENOMIC DNA]</scope>
    <source>
        <strain evidence="9 10">Psal-009</strain>
    </source>
</reference>
<feature type="binding site" evidence="5 7">
    <location>
        <position position="246"/>
    </location>
    <ligand>
        <name>Mn(2+)</name>
        <dbReference type="ChEBI" id="CHEBI:29035"/>
        <label>1</label>
    </ligand>
</feature>
<gene>
    <name evidence="5 9" type="primary">hutG</name>
    <name evidence="9" type="ORF">Psal009_01295</name>
</gene>
<keyword evidence="4 5" id="KW-0464">Manganese</keyword>
<dbReference type="Gene3D" id="3.40.800.10">
    <property type="entry name" value="Ureohydrolase domain"/>
    <property type="match status" value="1"/>
</dbReference>
<feature type="binding site" evidence="7">
    <location>
        <position position="248"/>
    </location>
    <ligand>
        <name>Mn(2+)</name>
        <dbReference type="ChEBI" id="CHEBI:29035"/>
        <label>1</label>
    </ligand>
</feature>
<protein>
    <recommendedName>
        <fullName evidence="5 6">Formimidoylglutamase</fullName>
        <ecNumber evidence="5 6">3.5.3.8</ecNumber>
    </recommendedName>
    <alternativeName>
        <fullName evidence="5">Formiminoglutamase</fullName>
    </alternativeName>
    <alternativeName>
        <fullName evidence="5">Formiminoglutamate hydrolase</fullName>
    </alternativeName>
</protein>
<comment type="catalytic activity">
    <reaction evidence="5">
        <text>N-formimidoyl-L-glutamate + H2O = formamide + L-glutamate</text>
        <dbReference type="Rhea" id="RHEA:22492"/>
        <dbReference type="ChEBI" id="CHEBI:15377"/>
        <dbReference type="ChEBI" id="CHEBI:16397"/>
        <dbReference type="ChEBI" id="CHEBI:29985"/>
        <dbReference type="ChEBI" id="CHEBI:58928"/>
        <dbReference type="EC" id="3.5.3.8"/>
    </reaction>
</comment>
<evidence type="ECO:0000256" key="8">
    <source>
        <dbReference type="PROSITE-ProRule" id="PRU00742"/>
    </source>
</evidence>
<dbReference type="PANTHER" id="PTHR11358:SF35">
    <property type="entry name" value="FORMIMIDOYLGLUTAMASE"/>
    <property type="match status" value="1"/>
</dbReference>
<keyword evidence="3 5" id="KW-0369">Histidine metabolism</keyword>
<organism evidence="9 10">
    <name type="scientific">Piscirickettsia salmonis</name>
    <dbReference type="NCBI Taxonomy" id="1238"/>
    <lineage>
        <taxon>Bacteria</taxon>
        <taxon>Pseudomonadati</taxon>
        <taxon>Pseudomonadota</taxon>
        <taxon>Gammaproteobacteria</taxon>
        <taxon>Thiotrichales</taxon>
        <taxon>Piscirickettsiaceae</taxon>
        <taxon>Piscirickettsia</taxon>
    </lineage>
</organism>
<accession>A0A9Q6LK94</accession>
<dbReference type="GO" id="GO:0033389">
    <property type="term" value="P:putrescine biosynthetic process from arginine, via agmatine"/>
    <property type="evidence" value="ECO:0007669"/>
    <property type="project" value="TreeGrafter"/>
</dbReference>
<dbReference type="PROSITE" id="PS51409">
    <property type="entry name" value="ARGINASE_2"/>
    <property type="match status" value="1"/>
</dbReference>
<dbReference type="SUPFAM" id="SSF52768">
    <property type="entry name" value="Arginase/deacetylase"/>
    <property type="match status" value="1"/>
</dbReference>
<evidence type="ECO:0000256" key="4">
    <source>
        <dbReference type="ARBA" id="ARBA00023211"/>
    </source>
</evidence>
<evidence type="ECO:0000313" key="10">
    <source>
        <dbReference type="Proteomes" id="UP000422232"/>
    </source>
</evidence>
<feature type="binding site" evidence="5">
    <location>
        <position position="248"/>
    </location>
    <ligand>
        <name>Mn(2+)</name>
        <dbReference type="ChEBI" id="CHEBI:29035"/>
        <label>2</label>
    </ligand>
</feature>
<comment type="function">
    <text evidence="5">Catalyzes the conversion of N-formimidoyl-L-glutamate to L-glutamate and formamide.</text>
</comment>
<proteinExistence type="inferred from homology"/>
<feature type="binding site" evidence="5">
    <location>
        <position position="153"/>
    </location>
    <ligand>
        <name>Mn(2+)</name>
        <dbReference type="ChEBI" id="CHEBI:29035"/>
        <label>2</label>
    </ligand>
</feature>
<evidence type="ECO:0000256" key="7">
    <source>
        <dbReference type="PIRSR" id="PIRSR036979-1"/>
    </source>
</evidence>
<dbReference type="PIRSF" id="PIRSF036979">
    <property type="entry name" value="Arginase"/>
    <property type="match status" value="1"/>
</dbReference>
<dbReference type="GO" id="GO:0019556">
    <property type="term" value="P:L-histidine catabolic process to glutamate and formamide"/>
    <property type="evidence" value="ECO:0007669"/>
    <property type="project" value="UniProtKB-UniRule"/>
</dbReference>
<dbReference type="RefSeq" id="WP_230389104.1">
    <property type="nucleotide sequence ID" value="NZ_CP038932.1"/>
</dbReference>
<feature type="binding site" evidence="5">
    <location>
        <position position="246"/>
    </location>
    <ligand>
        <name>Mn(2+)</name>
        <dbReference type="ChEBI" id="CHEBI:29035"/>
        <label>2</label>
    </ligand>
</feature>
<evidence type="ECO:0000256" key="1">
    <source>
        <dbReference type="ARBA" id="ARBA00022723"/>
    </source>
</evidence>
<dbReference type="CDD" id="cd09988">
    <property type="entry name" value="Formimidoylglutamase"/>
    <property type="match status" value="1"/>
</dbReference>
<dbReference type="HAMAP" id="MF_00737">
    <property type="entry name" value="Formimidoylglutam"/>
    <property type="match status" value="1"/>
</dbReference>
<sequence length="322" mass="35111">MAVQLIDQVPYFWQGRDDGVGARRFFQAVEALDYSKLSAEHTVALTGFCSDEGVKRNLGRPGAAMGPAALRNALVNLSFYHSMKIADLGDICCQSRDLELAQTKLAVLSESLAKKNILSIVLGGGHEVAWGHGLGLFKAAFEKNKKVGVINLDAHLDLRPLINGVQGSSGTPFKQLADFCKENNHEFNYCCIGLQPYANTESLFATAQLLGVEMVSASEVKNNYLSVKEKIIQFCENVDTVYLTLCLDVFAESIAPGVSAPQAFGLAAEQVQVILEDIINLTDLIGFDIAELAPCYDQGQQTAHLGAYLLNDVIHLWQEKKQ</sequence>
<feature type="binding site" evidence="5">
    <location>
        <position position="126"/>
    </location>
    <ligand>
        <name>Mn(2+)</name>
        <dbReference type="ChEBI" id="CHEBI:29035"/>
        <label>1</label>
    </ligand>
</feature>
<feature type="binding site" evidence="5 7">
    <location>
        <position position="153"/>
    </location>
    <ligand>
        <name>Mn(2+)</name>
        <dbReference type="ChEBI" id="CHEBI:29035"/>
        <label>1</label>
    </ligand>
</feature>
<dbReference type="EC" id="3.5.3.8" evidence="5 6"/>
<evidence type="ECO:0000256" key="2">
    <source>
        <dbReference type="ARBA" id="ARBA00022801"/>
    </source>
</evidence>
<dbReference type="PANTHER" id="PTHR11358">
    <property type="entry name" value="ARGINASE/AGMATINASE"/>
    <property type="match status" value="1"/>
</dbReference>
<keyword evidence="1 5" id="KW-0479">Metal-binding</keyword>
<dbReference type="NCBIfam" id="TIGR01227">
    <property type="entry name" value="hutG"/>
    <property type="match status" value="1"/>
</dbReference>
<feature type="binding site" evidence="5">
    <location>
        <position position="155"/>
    </location>
    <ligand>
        <name>Mn(2+)</name>
        <dbReference type="ChEBI" id="CHEBI:29035"/>
        <label>2</label>
    </ligand>
</feature>
<feature type="binding site" evidence="7">
    <location>
        <position position="155"/>
    </location>
    <ligand>
        <name>Mn(2+)</name>
        <dbReference type="ChEBI" id="CHEBI:29035"/>
        <label>1</label>
    </ligand>
</feature>
<dbReference type="InterPro" id="IPR006035">
    <property type="entry name" value="Ureohydrolase"/>
</dbReference>
<dbReference type="Pfam" id="PF00491">
    <property type="entry name" value="Arginase"/>
    <property type="match status" value="1"/>
</dbReference>
<dbReference type="Proteomes" id="UP000422232">
    <property type="component" value="Chromosome"/>
</dbReference>
<feature type="binding site" evidence="5 7">
    <location>
        <position position="157"/>
    </location>
    <ligand>
        <name>Mn(2+)</name>
        <dbReference type="ChEBI" id="CHEBI:29035"/>
        <label>1</label>
    </ligand>
</feature>
<keyword evidence="2 5" id="KW-0378">Hydrolase</keyword>
<dbReference type="GO" id="GO:0030145">
    <property type="term" value="F:manganese ion binding"/>
    <property type="evidence" value="ECO:0007669"/>
    <property type="project" value="UniProtKB-UniRule"/>
</dbReference>
<keyword evidence="10" id="KW-1185">Reference proteome</keyword>
<dbReference type="GO" id="GO:0050415">
    <property type="term" value="F:formimidoylglutamase activity"/>
    <property type="evidence" value="ECO:0007669"/>
    <property type="project" value="UniProtKB-UniRule"/>
</dbReference>
<dbReference type="AlphaFoldDB" id="A0A9Q6LK94"/>
<comment type="pathway">
    <text evidence="5">Amino-acid degradation; L-histidine degradation into L-glutamate; L-glutamate from N-formimidoyl-L-glutamate (hydrolase route): step 1/1.</text>
</comment>
<dbReference type="GO" id="GO:0008783">
    <property type="term" value="F:agmatinase activity"/>
    <property type="evidence" value="ECO:0007669"/>
    <property type="project" value="TreeGrafter"/>
</dbReference>
<evidence type="ECO:0000256" key="5">
    <source>
        <dbReference type="HAMAP-Rule" id="MF_00737"/>
    </source>
</evidence>
<feature type="binding site" evidence="7">
    <location>
        <position position="126"/>
    </location>
    <ligand>
        <name>Mn(2+)</name>
        <dbReference type="ChEBI" id="CHEBI:29035"/>
        <label>2</label>
    </ligand>
</feature>
<comment type="similarity">
    <text evidence="5 8">Belongs to the arginase family.</text>
</comment>
<dbReference type="InterPro" id="IPR005923">
    <property type="entry name" value="HutG"/>
</dbReference>
<evidence type="ECO:0000313" key="9">
    <source>
        <dbReference type="EMBL" id="QGO05406.1"/>
    </source>
</evidence>